<sequence>MQGELNDMTLMNMGSTDAFDNEITTQQVTTNEKVHIRIQQRNGRKSITTVQGLATDLNLKLILKTWKRSFTCNGAIVDDEEHGKIIQLQGDQRTNVRDFLVNEEINRKEDIIVHGF</sequence>
<keyword evidence="2" id="KW-0648">Protein biosynthesis</keyword>
<dbReference type="SUPFAM" id="SSF55159">
    <property type="entry name" value="eIF1-like"/>
    <property type="match status" value="1"/>
</dbReference>
<protein>
    <submittedName>
        <fullName evidence="4">Eukaryotic translation initiation factor 1b</fullName>
    </submittedName>
</protein>
<comment type="similarity">
    <text evidence="1">Belongs to the SUI1 family.</text>
</comment>
<dbReference type="InterPro" id="IPR005874">
    <property type="entry name" value="SUI1_euk"/>
</dbReference>
<evidence type="ECO:0000259" key="3">
    <source>
        <dbReference type="PROSITE" id="PS50296"/>
    </source>
</evidence>
<dbReference type="PANTHER" id="PTHR10388">
    <property type="entry name" value="EUKARYOTIC TRANSLATION INITIATION FACTOR SUI1"/>
    <property type="match status" value="1"/>
</dbReference>
<dbReference type="Pfam" id="PF01253">
    <property type="entry name" value="SUI1"/>
    <property type="match status" value="1"/>
</dbReference>
<dbReference type="GO" id="GO:0003743">
    <property type="term" value="F:translation initiation factor activity"/>
    <property type="evidence" value="ECO:0007669"/>
    <property type="project" value="UniProtKB-KW"/>
</dbReference>
<dbReference type="AlphaFoldDB" id="A0A196SJ53"/>
<dbReference type="PROSITE" id="PS50296">
    <property type="entry name" value="SUI1"/>
    <property type="match status" value="1"/>
</dbReference>
<accession>A0A196SJ53</accession>
<dbReference type="OrthoDB" id="10248435at2759"/>
<dbReference type="PIRSF" id="PIRSF004499">
    <property type="entry name" value="SUI1_euk"/>
    <property type="match status" value="1"/>
</dbReference>
<reference evidence="4 5" key="1">
    <citation type="submission" date="2016-05" db="EMBL/GenBank/DDBJ databases">
        <title>Nuclear genome of Blastocystis sp. subtype 1 NandII.</title>
        <authorList>
            <person name="Gentekaki E."/>
            <person name="Curtis B."/>
            <person name="Stairs C."/>
            <person name="Eme L."/>
            <person name="Herman E."/>
            <person name="Klimes V."/>
            <person name="Arias M.C."/>
            <person name="Elias M."/>
            <person name="Hilliou F."/>
            <person name="Klute M."/>
            <person name="Malik S.-B."/>
            <person name="Pightling A."/>
            <person name="Rachubinski R."/>
            <person name="Salas D."/>
            <person name="Schlacht A."/>
            <person name="Suga H."/>
            <person name="Archibald J."/>
            <person name="Ball S.G."/>
            <person name="Clark G."/>
            <person name="Dacks J."/>
            <person name="Van Der Giezen M."/>
            <person name="Tsaousis A."/>
            <person name="Roger A."/>
        </authorList>
    </citation>
    <scope>NUCLEOTIDE SEQUENCE [LARGE SCALE GENOMIC DNA]</scope>
    <source>
        <strain evidence="5">ATCC 50177 / NandII</strain>
    </source>
</reference>
<dbReference type="STRING" id="478820.A0A196SJ53"/>
<name>A0A196SJ53_BLAHN</name>
<gene>
    <name evidence="4" type="ORF">AV274_1225</name>
</gene>
<evidence type="ECO:0000313" key="4">
    <source>
        <dbReference type="EMBL" id="OAO17068.1"/>
    </source>
</evidence>
<comment type="caution">
    <text evidence="4">The sequence shown here is derived from an EMBL/GenBank/DDBJ whole genome shotgun (WGS) entry which is preliminary data.</text>
</comment>
<dbReference type="InterPro" id="IPR036877">
    <property type="entry name" value="SUI1_dom_sf"/>
</dbReference>
<dbReference type="EMBL" id="LXWW01000047">
    <property type="protein sequence ID" value="OAO17068.1"/>
    <property type="molecule type" value="Genomic_DNA"/>
</dbReference>
<dbReference type="CDD" id="cd11566">
    <property type="entry name" value="eIF1_SUI1"/>
    <property type="match status" value="1"/>
</dbReference>
<evidence type="ECO:0000313" key="5">
    <source>
        <dbReference type="Proteomes" id="UP000078348"/>
    </source>
</evidence>
<keyword evidence="4" id="KW-0396">Initiation factor</keyword>
<dbReference type="Proteomes" id="UP000078348">
    <property type="component" value="Unassembled WGS sequence"/>
</dbReference>
<evidence type="ECO:0000256" key="1">
    <source>
        <dbReference type="ARBA" id="ARBA00005422"/>
    </source>
</evidence>
<keyword evidence="5" id="KW-1185">Reference proteome</keyword>
<dbReference type="InterPro" id="IPR001950">
    <property type="entry name" value="SUI1"/>
</dbReference>
<dbReference type="Gene3D" id="3.30.780.10">
    <property type="entry name" value="SUI1-like domain"/>
    <property type="match status" value="1"/>
</dbReference>
<evidence type="ECO:0000256" key="2">
    <source>
        <dbReference type="ARBA" id="ARBA00022917"/>
    </source>
</evidence>
<organism evidence="4 5">
    <name type="scientific">Blastocystis sp. subtype 1 (strain ATCC 50177 / NandII)</name>
    <dbReference type="NCBI Taxonomy" id="478820"/>
    <lineage>
        <taxon>Eukaryota</taxon>
        <taxon>Sar</taxon>
        <taxon>Stramenopiles</taxon>
        <taxon>Bigyra</taxon>
        <taxon>Opalozoa</taxon>
        <taxon>Opalinata</taxon>
        <taxon>Blastocystidae</taxon>
        <taxon>Blastocystis</taxon>
    </lineage>
</organism>
<proteinExistence type="inferred from homology"/>
<feature type="domain" description="SUI1" evidence="3">
    <location>
        <begin position="34"/>
        <end position="104"/>
    </location>
</feature>